<dbReference type="EMBL" id="CM002875">
    <property type="protein sequence ID" value="KFK30084.1"/>
    <property type="molecule type" value="Genomic_DNA"/>
</dbReference>
<keyword evidence="8" id="KW-0479">Metal-binding</keyword>
<evidence type="ECO:0000256" key="3">
    <source>
        <dbReference type="ARBA" id="ARBA00003976"/>
    </source>
</evidence>
<evidence type="ECO:0000313" key="17">
    <source>
        <dbReference type="EMBL" id="KFK30084.1"/>
    </source>
</evidence>
<feature type="compositionally biased region" description="Polar residues" evidence="14">
    <location>
        <begin position="484"/>
        <end position="504"/>
    </location>
</feature>
<proteinExistence type="inferred from homology"/>
<sequence>MDEYLSPEEEDDCYYSSDQETFDGIVNDDDPVVSSSSKKSTTQVITQESLLAAQREDLVKVMELLSIKEHHARTLLIYYQWDVDKLFAVLVEKGKDSLFSGAGVTVFDNQYDDSSSSHSSMMSCDVCLEEVPGDQMTRMECGHCFCNDCWTEHFTVQITEGQSKRIRCMAHKCNAICDEDVVRNLVRKRRPDLAEKFDRFLLESYIEDNKMVKWCPSTPHCGNAIRAEQEKLCEVECSCGLQFCFSCLCQAHSPCSCLMWELWRKKCRDESETVNWITVHTKLCPKCFKPVEKNGGCNLVRCICGQCFCWLCGGATGRDHTMRSIAGHSCGRYEDNERSRRILSYSYAFAYYMFGDELFEDEMTPTDKEMKKNLFEDQQQQLEGNVEKLSQLLEEPFDTFANEKVMDTRIQVINLSVAVDNLCNKMYECIEMDLLGSLQRGIHSIAPYRSKGVEQAAEFYASWNSKGEDDADKFQPLDCGTSGGTSRIEQASGSRNSEDTVSSSSKKRPKKDGAFTNSKATLLDLNLPPDFVDQN</sequence>
<comment type="pathway">
    <text evidence="4">Protein modification; protein ubiquitination.</text>
</comment>
<dbReference type="PROSITE" id="PS50089">
    <property type="entry name" value="ZF_RING_2"/>
    <property type="match status" value="1"/>
</dbReference>
<keyword evidence="10 13" id="KW-0863">Zinc-finger</keyword>
<dbReference type="Pfam" id="PF01485">
    <property type="entry name" value="IBR"/>
    <property type="match status" value="1"/>
</dbReference>
<keyword evidence="12" id="KW-0862">Zinc</keyword>
<dbReference type="FunFam" id="3.30.40.10:FF:000019">
    <property type="entry name" value="RBR-type E3 ubiquitin transferase"/>
    <property type="match status" value="1"/>
</dbReference>
<comment type="function">
    <text evidence="3">Might act as an E3 ubiquitin-protein ligase, or as part of E3 complex, which accepts ubiquitin from specific E2 ubiquitin-conjugating enzymes and then transfers it to substrates.</text>
</comment>
<dbReference type="eggNOG" id="KOG1815">
    <property type="taxonomic scope" value="Eukaryota"/>
</dbReference>
<protein>
    <recommendedName>
        <fullName evidence="6">RBR-type E3 ubiquitin transferase</fullName>
        <ecNumber evidence="6">2.3.2.31</ecNumber>
    </recommendedName>
</protein>
<evidence type="ECO:0000256" key="6">
    <source>
        <dbReference type="ARBA" id="ARBA00012251"/>
    </source>
</evidence>
<dbReference type="Proteomes" id="UP000029120">
    <property type="component" value="Chromosome 7"/>
</dbReference>
<dbReference type="InterPro" id="IPR048962">
    <property type="entry name" value="ARIH1-like_UBL"/>
</dbReference>
<evidence type="ECO:0000313" key="18">
    <source>
        <dbReference type="Proteomes" id="UP000029120"/>
    </source>
</evidence>
<evidence type="ECO:0000256" key="9">
    <source>
        <dbReference type="ARBA" id="ARBA00022737"/>
    </source>
</evidence>
<feature type="domain" description="RING-type" evidence="15">
    <location>
        <begin position="124"/>
        <end position="172"/>
    </location>
</feature>
<dbReference type="CDD" id="cd20346">
    <property type="entry name" value="BRcat_RBR_ANKIB1"/>
    <property type="match status" value="1"/>
</dbReference>
<dbReference type="AlphaFoldDB" id="A0A087GJN2"/>
<dbReference type="Gramene" id="KFK30084">
    <property type="protein sequence ID" value="KFK30084"/>
    <property type="gene ID" value="AALP_AA7G214400"/>
</dbReference>
<comment type="cofactor">
    <cofactor evidence="2">
        <name>Zn(2+)</name>
        <dbReference type="ChEBI" id="CHEBI:29105"/>
    </cofactor>
</comment>
<dbReference type="GO" id="GO:0061630">
    <property type="term" value="F:ubiquitin protein ligase activity"/>
    <property type="evidence" value="ECO:0007669"/>
    <property type="project" value="UniProtKB-EC"/>
</dbReference>
<accession>A0A087GJN2</accession>
<dbReference type="PROSITE" id="PS51873">
    <property type="entry name" value="TRIAD"/>
    <property type="match status" value="1"/>
</dbReference>
<evidence type="ECO:0000256" key="12">
    <source>
        <dbReference type="ARBA" id="ARBA00022833"/>
    </source>
</evidence>
<keyword evidence="7" id="KW-0808">Transferase</keyword>
<evidence type="ECO:0000256" key="4">
    <source>
        <dbReference type="ARBA" id="ARBA00004906"/>
    </source>
</evidence>
<dbReference type="UniPathway" id="UPA00143"/>
<keyword evidence="9" id="KW-0677">Repeat</keyword>
<keyword evidence="11" id="KW-0833">Ubl conjugation pathway</keyword>
<evidence type="ECO:0000256" key="8">
    <source>
        <dbReference type="ARBA" id="ARBA00022723"/>
    </source>
</evidence>
<evidence type="ECO:0000259" key="15">
    <source>
        <dbReference type="PROSITE" id="PS50089"/>
    </source>
</evidence>
<evidence type="ECO:0000256" key="13">
    <source>
        <dbReference type="PROSITE-ProRule" id="PRU00175"/>
    </source>
</evidence>
<dbReference type="GO" id="GO:0016567">
    <property type="term" value="P:protein ubiquitination"/>
    <property type="evidence" value="ECO:0007669"/>
    <property type="project" value="UniProtKB-UniPathway"/>
</dbReference>
<evidence type="ECO:0000256" key="1">
    <source>
        <dbReference type="ARBA" id="ARBA00001798"/>
    </source>
</evidence>
<keyword evidence="18" id="KW-1185">Reference proteome</keyword>
<dbReference type="Gene3D" id="3.30.40.10">
    <property type="entry name" value="Zinc/RING finger domain, C3HC4 (zinc finger)"/>
    <property type="match status" value="1"/>
</dbReference>
<evidence type="ECO:0000256" key="2">
    <source>
        <dbReference type="ARBA" id="ARBA00001947"/>
    </source>
</evidence>
<dbReference type="InterPro" id="IPR002867">
    <property type="entry name" value="IBR_dom"/>
</dbReference>
<dbReference type="InterPro" id="IPR031127">
    <property type="entry name" value="E3_UB_ligase_RBR"/>
</dbReference>
<dbReference type="OMA" id="CYYSSDQ"/>
<dbReference type="OrthoDB" id="10009520at2759"/>
<dbReference type="SUPFAM" id="SSF57850">
    <property type="entry name" value="RING/U-box"/>
    <property type="match status" value="3"/>
</dbReference>
<dbReference type="CDD" id="cd22586">
    <property type="entry name" value="Rcat_RBR_ARI1-like"/>
    <property type="match status" value="1"/>
</dbReference>
<dbReference type="PANTHER" id="PTHR11685">
    <property type="entry name" value="RBR FAMILY RING FINGER AND IBR DOMAIN-CONTAINING"/>
    <property type="match status" value="1"/>
</dbReference>
<evidence type="ECO:0000256" key="7">
    <source>
        <dbReference type="ARBA" id="ARBA00022679"/>
    </source>
</evidence>
<dbReference type="InterPro" id="IPR001841">
    <property type="entry name" value="Znf_RING"/>
</dbReference>
<name>A0A087GJN2_ARAAL</name>
<gene>
    <name evidence="17" type="ordered locus">AALP_Aa7g214400</name>
</gene>
<evidence type="ECO:0000256" key="5">
    <source>
        <dbReference type="ARBA" id="ARBA00005884"/>
    </source>
</evidence>
<dbReference type="EC" id="2.3.2.31" evidence="6"/>
<evidence type="ECO:0000256" key="11">
    <source>
        <dbReference type="ARBA" id="ARBA00022786"/>
    </source>
</evidence>
<organism evidence="17 18">
    <name type="scientific">Arabis alpina</name>
    <name type="common">Alpine rock-cress</name>
    <dbReference type="NCBI Taxonomy" id="50452"/>
    <lineage>
        <taxon>Eukaryota</taxon>
        <taxon>Viridiplantae</taxon>
        <taxon>Streptophyta</taxon>
        <taxon>Embryophyta</taxon>
        <taxon>Tracheophyta</taxon>
        <taxon>Spermatophyta</taxon>
        <taxon>Magnoliopsida</taxon>
        <taxon>eudicotyledons</taxon>
        <taxon>Gunneridae</taxon>
        <taxon>Pentapetalae</taxon>
        <taxon>rosids</taxon>
        <taxon>malvids</taxon>
        <taxon>Brassicales</taxon>
        <taxon>Brassicaceae</taxon>
        <taxon>Arabideae</taxon>
        <taxon>Arabis</taxon>
    </lineage>
</organism>
<dbReference type="CDD" id="cd16773">
    <property type="entry name" value="RING-HC_RBR_TRIAD1"/>
    <property type="match status" value="1"/>
</dbReference>
<feature type="region of interest" description="Disordered" evidence="14">
    <location>
        <begin position="471"/>
        <end position="519"/>
    </location>
</feature>
<dbReference type="InterPro" id="IPR044066">
    <property type="entry name" value="TRIAD_supradom"/>
</dbReference>
<reference evidence="18" key="1">
    <citation type="journal article" date="2015" name="Nat. Plants">
        <title>Genome expansion of Arabis alpina linked with retrotransposition and reduced symmetric DNA methylation.</title>
        <authorList>
            <person name="Willing E.M."/>
            <person name="Rawat V."/>
            <person name="Mandakova T."/>
            <person name="Maumus F."/>
            <person name="James G.V."/>
            <person name="Nordstroem K.J."/>
            <person name="Becker C."/>
            <person name="Warthmann N."/>
            <person name="Chica C."/>
            <person name="Szarzynska B."/>
            <person name="Zytnicki M."/>
            <person name="Albani M.C."/>
            <person name="Kiefer C."/>
            <person name="Bergonzi S."/>
            <person name="Castaings L."/>
            <person name="Mateos J.L."/>
            <person name="Berns M.C."/>
            <person name="Bujdoso N."/>
            <person name="Piofczyk T."/>
            <person name="de Lorenzo L."/>
            <person name="Barrero-Sicilia C."/>
            <person name="Mateos I."/>
            <person name="Piednoel M."/>
            <person name="Hagmann J."/>
            <person name="Chen-Min-Tao R."/>
            <person name="Iglesias-Fernandez R."/>
            <person name="Schuster S.C."/>
            <person name="Alonso-Blanco C."/>
            <person name="Roudier F."/>
            <person name="Carbonero P."/>
            <person name="Paz-Ares J."/>
            <person name="Davis S.J."/>
            <person name="Pecinka A."/>
            <person name="Quesneville H."/>
            <person name="Colot V."/>
            <person name="Lysak M.A."/>
            <person name="Weigel D."/>
            <person name="Coupland G."/>
            <person name="Schneeberger K."/>
        </authorList>
    </citation>
    <scope>NUCLEOTIDE SEQUENCE [LARGE SCALE GENOMIC DNA]</scope>
    <source>
        <strain evidence="18">cv. Pajares</strain>
    </source>
</reference>
<evidence type="ECO:0000256" key="14">
    <source>
        <dbReference type="SAM" id="MobiDB-lite"/>
    </source>
</evidence>
<evidence type="ECO:0000256" key="10">
    <source>
        <dbReference type="ARBA" id="ARBA00022771"/>
    </source>
</evidence>
<comment type="similarity">
    <text evidence="5">Belongs to the RBR family. Ariadne subfamily.</text>
</comment>
<feature type="domain" description="RING-type" evidence="16">
    <location>
        <begin position="120"/>
        <end position="334"/>
    </location>
</feature>
<dbReference type="GO" id="GO:0008270">
    <property type="term" value="F:zinc ion binding"/>
    <property type="evidence" value="ECO:0007669"/>
    <property type="project" value="UniProtKB-KW"/>
</dbReference>
<evidence type="ECO:0000259" key="16">
    <source>
        <dbReference type="PROSITE" id="PS51873"/>
    </source>
</evidence>
<dbReference type="Pfam" id="PF19422">
    <property type="entry name" value="Ariadne"/>
    <property type="match status" value="1"/>
</dbReference>
<dbReference type="InterPro" id="IPR013083">
    <property type="entry name" value="Znf_RING/FYVE/PHD"/>
</dbReference>
<dbReference type="InterPro" id="IPR045840">
    <property type="entry name" value="Ariadne"/>
</dbReference>
<dbReference type="SMART" id="SM00647">
    <property type="entry name" value="IBR"/>
    <property type="match status" value="2"/>
</dbReference>
<dbReference type="Gene3D" id="1.20.120.1750">
    <property type="match status" value="2"/>
</dbReference>
<comment type="catalytic activity">
    <reaction evidence="1">
        <text>[E2 ubiquitin-conjugating enzyme]-S-ubiquitinyl-L-cysteine + [acceptor protein]-L-lysine = [E2 ubiquitin-conjugating enzyme]-L-cysteine + [acceptor protein]-N(6)-ubiquitinyl-L-lysine.</text>
        <dbReference type="EC" id="2.3.2.31"/>
    </reaction>
</comment>
<dbReference type="Pfam" id="PF21235">
    <property type="entry name" value="UBA_ARI1"/>
    <property type="match status" value="1"/>
</dbReference>